<dbReference type="InterPro" id="IPR003453">
    <property type="entry name" value="ABC_MlaE_roteobac"/>
</dbReference>
<accession>A0LL28</accession>
<evidence type="ECO:0000313" key="3">
    <source>
        <dbReference type="Proteomes" id="UP000001784"/>
    </source>
</evidence>
<organism evidence="2 3">
    <name type="scientific">Syntrophobacter fumaroxidans (strain DSM 10017 / MPOB)</name>
    <dbReference type="NCBI Taxonomy" id="335543"/>
    <lineage>
        <taxon>Bacteria</taxon>
        <taxon>Pseudomonadati</taxon>
        <taxon>Thermodesulfobacteriota</taxon>
        <taxon>Syntrophobacteria</taxon>
        <taxon>Syntrophobacterales</taxon>
        <taxon>Syntrophobacteraceae</taxon>
        <taxon>Syntrophobacter</taxon>
    </lineage>
</organism>
<dbReference type="InterPro" id="IPR030802">
    <property type="entry name" value="Permease_MalE"/>
</dbReference>
<dbReference type="PANTHER" id="PTHR30188">
    <property type="entry name" value="ABC TRANSPORTER PERMEASE PROTEIN-RELATED"/>
    <property type="match status" value="1"/>
</dbReference>
<dbReference type="eggNOG" id="COG0767">
    <property type="taxonomic scope" value="Bacteria"/>
</dbReference>
<dbReference type="HOGENOM" id="CLU_045686_1_1_7"/>
<dbReference type="InParanoid" id="A0LL28"/>
<dbReference type="Proteomes" id="UP000001784">
    <property type="component" value="Chromosome"/>
</dbReference>
<evidence type="ECO:0008006" key="4">
    <source>
        <dbReference type="Google" id="ProtNLM"/>
    </source>
</evidence>
<proteinExistence type="inferred from homology"/>
<keyword evidence="1" id="KW-0472">Membrane</keyword>
<feature type="transmembrane region" description="Helical" evidence="1">
    <location>
        <begin position="212"/>
        <end position="229"/>
    </location>
</feature>
<comment type="similarity">
    <text evidence="1">Belongs to the MlaE permease family.</text>
</comment>
<dbReference type="KEGG" id="sfu:Sfum_2450"/>
<dbReference type="NCBIfam" id="TIGR00056">
    <property type="entry name" value="MlaE family lipid ABC transporter permease subunit"/>
    <property type="match status" value="1"/>
</dbReference>
<gene>
    <name evidence="2" type="ordered locus">Sfum_2450</name>
</gene>
<keyword evidence="3" id="KW-1185">Reference proteome</keyword>
<dbReference type="RefSeq" id="WP_011699298.1">
    <property type="nucleotide sequence ID" value="NC_008554.1"/>
</dbReference>
<protein>
    <recommendedName>
        <fullName evidence="4">ABC transporter permease</fullName>
    </recommendedName>
</protein>
<feature type="transmembrane region" description="Helical" evidence="1">
    <location>
        <begin position="241"/>
        <end position="265"/>
    </location>
</feature>
<dbReference type="STRING" id="335543.Sfum_2450"/>
<feature type="transmembrane region" description="Helical" evidence="1">
    <location>
        <begin position="64"/>
        <end position="84"/>
    </location>
</feature>
<feature type="transmembrane region" description="Helical" evidence="1">
    <location>
        <begin position="174"/>
        <end position="192"/>
    </location>
</feature>
<keyword evidence="1" id="KW-0812">Transmembrane</keyword>
<dbReference type="GO" id="GO:0043190">
    <property type="term" value="C:ATP-binding cassette (ABC) transporter complex"/>
    <property type="evidence" value="ECO:0007669"/>
    <property type="project" value="InterPro"/>
</dbReference>
<dbReference type="OrthoDB" id="9805022at2"/>
<dbReference type="EMBL" id="CP000478">
    <property type="protein sequence ID" value="ABK18130.1"/>
    <property type="molecule type" value="Genomic_DNA"/>
</dbReference>
<feature type="transmembrane region" description="Helical" evidence="1">
    <location>
        <begin position="105"/>
        <end position="126"/>
    </location>
</feature>
<keyword evidence="1" id="KW-1133">Transmembrane helix</keyword>
<reference evidence="2 3" key="1">
    <citation type="submission" date="2006-10" db="EMBL/GenBank/DDBJ databases">
        <title>Complete sequence of Syntrophobacter fumaroxidans MPOB.</title>
        <authorList>
            <consortium name="US DOE Joint Genome Institute"/>
            <person name="Copeland A."/>
            <person name="Lucas S."/>
            <person name="Lapidus A."/>
            <person name="Barry K."/>
            <person name="Detter J.C."/>
            <person name="Glavina del Rio T."/>
            <person name="Hammon N."/>
            <person name="Israni S."/>
            <person name="Pitluck S."/>
            <person name="Goltsman E.G."/>
            <person name="Martinez M."/>
            <person name="Schmutz J."/>
            <person name="Larimer F."/>
            <person name="Land M."/>
            <person name="Hauser L."/>
            <person name="Kyrpides N."/>
            <person name="Kim E."/>
            <person name="Boone D.R."/>
            <person name="Brockman F."/>
            <person name="Culley D."/>
            <person name="Ferry J."/>
            <person name="Gunsalus R."/>
            <person name="McInerney M.J."/>
            <person name="Morrison M."/>
            <person name="Plugge C."/>
            <person name="Rohlin L."/>
            <person name="Scholten J."/>
            <person name="Sieber J."/>
            <person name="Stams A.J.M."/>
            <person name="Worm P."/>
            <person name="Henstra A.M."/>
            <person name="Richardson P."/>
        </authorList>
    </citation>
    <scope>NUCLEOTIDE SEQUENCE [LARGE SCALE GENOMIC DNA]</scope>
    <source>
        <strain evidence="3">DSM 10017 / MPOB</strain>
    </source>
</reference>
<evidence type="ECO:0000256" key="1">
    <source>
        <dbReference type="RuleBase" id="RU362044"/>
    </source>
</evidence>
<dbReference type="AlphaFoldDB" id="A0LL28"/>
<dbReference type="GO" id="GO:0005548">
    <property type="term" value="F:phospholipid transporter activity"/>
    <property type="evidence" value="ECO:0007669"/>
    <property type="project" value="TreeGrafter"/>
</dbReference>
<dbReference type="Pfam" id="PF02405">
    <property type="entry name" value="MlaE"/>
    <property type="match status" value="1"/>
</dbReference>
<evidence type="ECO:0000313" key="2">
    <source>
        <dbReference type="EMBL" id="ABK18130.1"/>
    </source>
</evidence>
<name>A0LL28_SYNFM</name>
<sequence length="266" mass="28505">MSESAAHERSESTTILFLRHLTSIAYLFRDTMRWAIVKPLQGKPLRLRAALIQMDEVGVKSIPIVALVSFVIGIILVLQTAYQLEKFGAINYAASLAGVALTREMAPLLTAIVVAGRVSAAFTAELGTMLVTEEILALEVMAINPVAYLVVPRFIAMLVMLPCLTVLADLIGMIGGYAVGTTAVGIRSSLYIQNTIDALLLKDILTGLTKSVVFAGIIAMVGCYMAFVVRGGAEGVGKATMISVVTSLISIILADCFFTTVFYLFF</sequence>